<evidence type="ECO:0000313" key="2">
    <source>
        <dbReference type="Proteomes" id="UP000216339"/>
    </source>
</evidence>
<organism evidence="1 2">
    <name type="scientific">Rubrivirga marina</name>
    <dbReference type="NCBI Taxonomy" id="1196024"/>
    <lineage>
        <taxon>Bacteria</taxon>
        <taxon>Pseudomonadati</taxon>
        <taxon>Rhodothermota</taxon>
        <taxon>Rhodothermia</taxon>
        <taxon>Rhodothermales</taxon>
        <taxon>Rubricoccaceae</taxon>
        <taxon>Rubrivirga</taxon>
    </lineage>
</organism>
<dbReference type="InterPro" id="IPR007367">
    <property type="entry name" value="DUF433"/>
</dbReference>
<dbReference type="EMBL" id="MQWD01000001">
    <property type="protein sequence ID" value="PAP76455.1"/>
    <property type="molecule type" value="Genomic_DNA"/>
</dbReference>
<evidence type="ECO:0000313" key="1">
    <source>
        <dbReference type="EMBL" id="PAP76455.1"/>
    </source>
</evidence>
<comment type="caution">
    <text evidence="1">The sequence shown here is derived from an EMBL/GenBank/DDBJ whole genome shotgun (WGS) entry which is preliminary data.</text>
</comment>
<dbReference type="AlphaFoldDB" id="A0A271J0H2"/>
<keyword evidence="2" id="KW-1185">Reference proteome</keyword>
<dbReference type="PANTHER" id="PTHR34849:SF5">
    <property type="entry name" value="SSL2733 PROTEIN"/>
    <property type="match status" value="1"/>
</dbReference>
<dbReference type="Pfam" id="PF04255">
    <property type="entry name" value="DUF433"/>
    <property type="match status" value="1"/>
</dbReference>
<protein>
    <recommendedName>
        <fullName evidence="3">DUF433 domain-containing protein</fullName>
    </recommendedName>
</protein>
<dbReference type="InterPro" id="IPR036388">
    <property type="entry name" value="WH-like_DNA-bd_sf"/>
</dbReference>
<evidence type="ECO:0008006" key="3">
    <source>
        <dbReference type="Google" id="ProtNLM"/>
    </source>
</evidence>
<gene>
    <name evidence="1" type="ORF">BSZ37_08375</name>
</gene>
<dbReference type="SUPFAM" id="SSF46689">
    <property type="entry name" value="Homeodomain-like"/>
    <property type="match status" value="1"/>
</dbReference>
<dbReference type="RefSeq" id="WP_095510112.1">
    <property type="nucleotide sequence ID" value="NZ_MQWD01000001.1"/>
</dbReference>
<dbReference type="Gene3D" id="1.10.10.10">
    <property type="entry name" value="Winged helix-like DNA-binding domain superfamily/Winged helix DNA-binding domain"/>
    <property type="match status" value="1"/>
</dbReference>
<accession>A0A271J0H2</accession>
<dbReference type="InterPro" id="IPR009057">
    <property type="entry name" value="Homeodomain-like_sf"/>
</dbReference>
<reference evidence="1 2" key="1">
    <citation type="submission" date="2016-11" db="EMBL/GenBank/DDBJ databases">
        <title>Study of marine rhodopsin-containing bacteria.</title>
        <authorList>
            <person name="Yoshizawa S."/>
            <person name="Kumagai Y."/>
            <person name="Kogure K."/>
        </authorList>
    </citation>
    <scope>NUCLEOTIDE SEQUENCE [LARGE SCALE GENOMIC DNA]</scope>
    <source>
        <strain evidence="1 2">SAORIC-28</strain>
    </source>
</reference>
<dbReference type="OrthoDB" id="9809515at2"/>
<dbReference type="PANTHER" id="PTHR34849">
    <property type="entry name" value="SSL5025 PROTEIN"/>
    <property type="match status" value="1"/>
</dbReference>
<proteinExistence type="predicted"/>
<name>A0A271J0H2_9BACT</name>
<dbReference type="Proteomes" id="UP000216339">
    <property type="component" value="Unassembled WGS sequence"/>
</dbReference>
<sequence length="73" mass="8289">MTDYRDRITIEPGKRGGKPCLRGLRVTVYDVLEYLGSGMSQEEVLEDFPDLEREDLLAALQFAADRERRSVAA</sequence>